<reference evidence="1" key="1">
    <citation type="journal article" date="2022" name="Int. J. Mol. Sci.">
        <title>Draft Genome of Tanacetum Coccineum: Genomic Comparison of Closely Related Tanacetum-Family Plants.</title>
        <authorList>
            <person name="Yamashiro T."/>
            <person name="Shiraishi A."/>
            <person name="Nakayama K."/>
            <person name="Satake H."/>
        </authorList>
    </citation>
    <scope>NUCLEOTIDE SEQUENCE</scope>
</reference>
<comment type="caution">
    <text evidence="1">The sequence shown here is derived from an EMBL/GenBank/DDBJ whole genome shotgun (WGS) entry which is preliminary data.</text>
</comment>
<sequence>MWKLNLDLLCDPSSDGCRKMDAKFGSADRGFVASVTGGGVGVDYGGRGVNDGKDCGMTMENTGEDSVITETDAKSDECEKLVTGTSVFFVAVEIVA</sequence>
<evidence type="ECO:0000313" key="2">
    <source>
        <dbReference type="Proteomes" id="UP001151760"/>
    </source>
</evidence>
<gene>
    <name evidence="1" type="ORF">Tco_0799344</name>
</gene>
<keyword evidence="2" id="KW-1185">Reference proteome</keyword>
<proteinExistence type="predicted"/>
<accession>A0ABQ4ZSX5</accession>
<dbReference type="Proteomes" id="UP001151760">
    <property type="component" value="Unassembled WGS sequence"/>
</dbReference>
<organism evidence="1 2">
    <name type="scientific">Tanacetum coccineum</name>
    <dbReference type="NCBI Taxonomy" id="301880"/>
    <lineage>
        <taxon>Eukaryota</taxon>
        <taxon>Viridiplantae</taxon>
        <taxon>Streptophyta</taxon>
        <taxon>Embryophyta</taxon>
        <taxon>Tracheophyta</taxon>
        <taxon>Spermatophyta</taxon>
        <taxon>Magnoliopsida</taxon>
        <taxon>eudicotyledons</taxon>
        <taxon>Gunneridae</taxon>
        <taxon>Pentapetalae</taxon>
        <taxon>asterids</taxon>
        <taxon>campanulids</taxon>
        <taxon>Asterales</taxon>
        <taxon>Asteraceae</taxon>
        <taxon>Asteroideae</taxon>
        <taxon>Anthemideae</taxon>
        <taxon>Anthemidinae</taxon>
        <taxon>Tanacetum</taxon>
    </lineage>
</organism>
<name>A0ABQ4ZSX5_9ASTR</name>
<dbReference type="EMBL" id="BQNB010011577">
    <property type="protein sequence ID" value="GJS92376.1"/>
    <property type="molecule type" value="Genomic_DNA"/>
</dbReference>
<reference evidence="1" key="2">
    <citation type="submission" date="2022-01" db="EMBL/GenBank/DDBJ databases">
        <authorList>
            <person name="Yamashiro T."/>
            <person name="Shiraishi A."/>
            <person name="Satake H."/>
            <person name="Nakayama K."/>
        </authorList>
    </citation>
    <scope>NUCLEOTIDE SEQUENCE</scope>
</reference>
<protein>
    <submittedName>
        <fullName evidence="1">Uncharacterized protein</fullName>
    </submittedName>
</protein>
<evidence type="ECO:0000313" key="1">
    <source>
        <dbReference type="EMBL" id="GJS92376.1"/>
    </source>
</evidence>